<name>A0ABW4N867_9CAUL</name>
<feature type="domain" description="Amidohydrolase-related" evidence="2">
    <location>
        <begin position="78"/>
        <end position="374"/>
    </location>
</feature>
<dbReference type="Proteomes" id="UP001597237">
    <property type="component" value="Unassembled WGS sequence"/>
</dbReference>
<dbReference type="PANTHER" id="PTHR21240">
    <property type="entry name" value="2-AMINO-3-CARBOXYLMUCONATE-6-SEMIALDEHYDE DECARBOXYLASE"/>
    <property type="match status" value="1"/>
</dbReference>
<comment type="caution">
    <text evidence="3">The sequence shown here is derived from an EMBL/GenBank/DDBJ whole genome shotgun (WGS) entry which is preliminary data.</text>
</comment>
<proteinExistence type="predicted"/>
<gene>
    <name evidence="3" type="ORF">ACFSC0_15630</name>
</gene>
<reference evidence="4" key="1">
    <citation type="journal article" date="2019" name="Int. J. Syst. Evol. Microbiol.">
        <title>The Global Catalogue of Microorganisms (GCM) 10K type strain sequencing project: providing services to taxonomists for standard genome sequencing and annotation.</title>
        <authorList>
            <consortium name="The Broad Institute Genomics Platform"/>
            <consortium name="The Broad Institute Genome Sequencing Center for Infectious Disease"/>
            <person name="Wu L."/>
            <person name="Ma J."/>
        </authorList>
    </citation>
    <scope>NUCLEOTIDE SEQUENCE [LARGE SCALE GENOMIC DNA]</scope>
    <source>
        <strain evidence="4">DFY28</strain>
    </source>
</reference>
<dbReference type="PANTHER" id="PTHR21240:SF28">
    <property type="entry name" value="ISO-OROTATE DECARBOXYLASE (EUROFUNG)"/>
    <property type="match status" value="1"/>
</dbReference>
<dbReference type="SUPFAM" id="SSF51556">
    <property type="entry name" value="Metallo-dependent hydrolases"/>
    <property type="match status" value="1"/>
</dbReference>
<dbReference type="Gene3D" id="3.20.20.140">
    <property type="entry name" value="Metal-dependent hydrolases"/>
    <property type="match status" value="1"/>
</dbReference>
<dbReference type="InterPro" id="IPR032465">
    <property type="entry name" value="ACMSD"/>
</dbReference>
<dbReference type="RefSeq" id="WP_377281800.1">
    <property type="nucleotide sequence ID" value="NZ_JBHRSI010000005.1"/>
</dbReference>
<organism evidence="3 4">
    <name type="scientific">Phenylobacterium terrae</name>
    <dbReference type="NCBI Taxonomy" id="2665495"/>
    <lineage>
        <taxon>Bacteria</taxon>
        <taxon>Pseudomonadati</taxon>
        <taxon>Pseudomonadota</taxon>
        <taxon>Alphaproteobacteria</taxon>
        <taxon>Caulobacterales</taxon>
        <taxon>Caulobacteraceae</taxon>
        <taxon>Phenylobacterium</taxon>
    </lineage>
</organism>
<keyword evidence="4" id="KW-1185">Reference proteome</keyword>
<evidence type="ECO:0000256" key="1">
    <source>
        <dbReference type="ARBA" id="ARBA00023239"/>
    </source>
</evidence>
<evidence type="ECO:0000259" key="2">
    <source>
        <dbReference type="Pfam" id="PF04909"/>
    </source>
</evidence>
<dbReference type="EMBL" id="JBHUEY010000006">
    <property type="protein sequence ID" value="MFD1784835.1"/>
    <property type="molecule type" value="Genomic_DNA"/>
</dbReference>
<keyword evidence="1" id="KW-0456">Lyase</keyword>
<dbReference type="InterPro" id="IPR032466">
    <property type="entry name" value="Metal_Hydrolase"/>
</dbReference>
<dbReference type="Pfam" id="PF04909">
    <property type="entry name" value="Amidohydro_2"/>
    <property type="match status" value="1"/>
</dbReference>
<dbReference type="InterPro" id="IPR006680">
    <property type="entry name" value="Amidohydro-rel"/>
</dbReference>
<sequence>MPYAAGRVINDADSHIMESLDWLSSYADPAVKDRLGSMRLEAGGSGAAKAIARAVERIKDPAATAEIASNVVAGPKGWAAFGAIDPDERRKALDDLGFARQLVFTTFAGSQFLPAKDPEVKYGGARALNRAMADFCKGDPRLIGVGVVPLDEPALALAEIDAAIRAGCGAIWLPAAPAGERSPGHPDLDPVWRRMSEAGVPFMLHVGALSPTLPSAYHNNGHPRPKDWLGGGENLRAKDFFSLSFAPQNFLAAMALDGVFERFPKLRGGVIELGAGWVPDFLRRLDQAWKGWRKTDPVVGSLTVPPSEYIRRAVRFTPFATEDAGLIIREGGEELFLFSSDYPHPEGTKNPIERFEASFEGLSEEAKDRFYRRNFEDMFAG</sequence>
<accession>A0ABW4N867</accession>
<evidence type="ECO:0000313" key="4">
    <source>
        <dbReference type="Proteomes" id="UP001597237"/>
    </source>
</evidence>
<protein>
    <submittedName>
        <fullName evidence="3">Amidohydrolase family protein</fullName>
    </submittedName>
</protein>
<evidence type="ECO:0000313" key="3">
    <source>
        <dbReference type="EMBL" id="MFD1784835.1"/>
    </source>
</evidence>